<protein>
    <submittedName>
        <fullName evidence="8">Beta-glucosidase</fullName>
    </submittedName>
</protein>
<evidence type="ECO:0000256" key="5">
    <source>
        <dbReference type="RuleBase" id="RU003690"/>
    </source>
</evidence>
<comment type="similarity">
    <text evidence="1 5">Belongs to the glycosyl hydrolase 1 family.</text>
</comment>
<dbReference type="PROSITE" id="PS00572">
    <property type="entry name" value="GLYCOSYL_HYDROL_F1_1"/>
    <property type="match status" value="1"/>
</dbReference>
<proteinExistence type="inferred from homology"/>
<reference evidence="8 9" key="1">
    <citation type="submission" date="2019-04" db="EMBL/GenBank/DDBJ databases">
        <title>An improved genome assembly and genetic linkage map for asparagus bean, Vigna unguiculata ssp. sesquipedialis.</title>
        <authorList>
            <person name="Xia Q."/>
            <person name="Zhang R."/>
            <person name="Dong Y."/>
        </authorList>
    </citation>
    <scope>NUCLEOTIDE SEQUENCE [LARGE SCALE GENOMIC DNA]</scope>
    <source>
        <tissue evidence="8">Leaf</tissue>
    </source>
</reference>
<dbReference type="InterPro" id="IPR018120">
    <property type="entry name" value="Glyco_hydro_1_AS"/>
</dbReference>
<dbReference type="Gramene" id="Vigun05g266900.1.v1.2">
    <property type="protein sequence ID" value="Vigun05g266900.1.v1.2"/>
    <property type="gene ID" value="Vigun05g266900.v1.2"/>
</dbReference>
<dbReference type="PANTHER" id="PTHR10353:SF137">
    <property type="entry name" value="MYROSINASE 3-RELATED"/>
    <property type="match status" value="1"/>
</dbReference>
<keyword evidence="7" id="KW-0732">Signal</keyword>
<keyword evidence="9" id="KW-1185">Reference proteome</keyword>
<evidence type="ECO:0000313" key="8">
    <source>
        <dbReference type="EMBL" id="QCE09135.1"/>
    </source>
</evidence>
<dbReference type="PANTHER" id="PTHR10353">
    <property type="entry name" value="GLYCOSYL HYDROLASE"/>
    <property type="match status" value="1"/>
</dbReference>
<keyword evidence="3 6" id="KW-0326">Glycosidase</keyword>
<organism evidence="8 9">
    <name type="scientific">Vigna unguiculata</name>
    <name type="common">Cowpea</name>
    <dbReference type="NCBI Taxonomy" id="3917"/>
    <lineage>
        <taxon>Eukaryota</taxon>
        <taxon>Viridiplantae</taxon>
        <taxon>Streptophyta</taxon>
        <taxon>Embryophyta</taxon>
        <taxon>Tracheophyta</taxon>
        <taxon>Spermatophyta</taxon>
        <taxon>Magnoliopsida</taxon>
        <taxon>eudicotyledons</taxon>
        <taxon>Gunneridae</taxon>
        <taxon>Pentapetalae</taxon>
        <taxon>rosids</taxon>
        <taxon>fabids</taxon>
        <taxon>Fabales</taxon>
        <taxon>Fabaceae</taxon>
        <taxon>Papilionoideae</taxon>
        <taxon>50 kb inversion clade</taxon>
        <taxon>NPAAA clade</taxon>
        <taxon>indigoferoid/millettioid clade</taxon>
        <taxon>Phaseoleae</taxon>
        <taxon>Vigna</taxon>
    </lineage>
</organism>
<dbReference type="EMBL" id="CP039354">
    <property type="protein sequence ID" value="QCE09135.1"/>
    <property type="molecule type" value="Genomic_DNA"/>
</dbReference>
<name>A0A4D6NAI8_VIGUN</name>
<accession>A0A4D6NAI8</accession>
<evidence type="ECO:0000256" key="3">
    <source>
        <dbReference type="ARBA" id="ARBA00023295"/>
    </source>
</evidence>
<feature type="active site" description="Nucleophile" evidence="4">
    <location>
        <position position="414"/>
    </location>
</feature>
<dbReference type="GO" id="GO:0005975">
    <property type="term" value="P:carbohydrate metabolic process"/>
    <property type="evidence" value="ECO:0007669"/>
    <property type="project" value="InterPro"/>
</dbReference>
<dbReference type="InterPro" id="IPR001360">
    <property type="entry name" value="Glyco_hydro_1"/>
</dbReference>
<dbReference type="GO" id="GO:0008422">
    <property type="term" value="F:beta-glucosidase activity"/>
    <property type="evidence" value="ECO:0007669"/>
    <property type="project" value="TreeGrafter"/>
</dbReference>
<dbReference type="FunFam" id="3.20.20.80:FF:000020">
    <property type="entry name" value="Beta-glucosidase 12"/>
    <property type="match status" value="1"/>
</dbReference>
<dbReference type="AlphaFoldDB" id="A0A4D6NAI8"/>
<feature type="chain" id="PRO_5020038089" evidence="7">
    <location>
        <begin position="25"/>
        <end position="516"/>
    </location>
</feature>
<feature type="signal peptide" evidence="7">
    <location>
        <begin position="1"/>
        <end position="24"/>
    </location>
</feature>
<dbReference type="Proteomes" id="UP000501690">
    <property type="component" value="Linkage Group LG10"/>
</dbReference>
<evidence type="ECO:0000256" key="2">
    <source>
        <dbReference type="ARBA" id="ARBA00022801"/>
    </source>
</evidence>
<gene>
    <name evidence="8" type="ORF">DEO72_LG10g354</name>
</gene>
<dbReference type="PRINTS" id="PR00131">
    <property type="entry name" value="GLHYDRLASE1"/>
</dbReference>
<evidence type="ECO:0000313" key="9">
    <source>
        <dbReference type="Proteomes" id="UP000501690"/>
    </source>
</evidence>
<dbReference type="OrthoDB" id="65569at2759"/>
<evidence type="ECO:0000256" key="1">
    <source>
        <dbReference type="ARBA" id="ARBA00010838"/>
    </source>
</evidence>
<dbReference type="InterPro" id="IPR017853">
    <property type="entry name" value="GH"/>
</dbReference>
<dbReference type="InterPro" id="IPR033132">
    <property type="entry name" value="GH_1_N_CS"/>
</dbReference>
<dbReference type="SUPFAM" id="SSF51445">
    <property type="entry name" value="(Trans)glycosidases"/>
    <property type="match status" value="1"/>
</dbReference>
<dbReference type="Pfam" id="PF00232">
    <property type="entry name" value="Glyco_hydro_1"/>
    <property type="match status" value="1"/>
</dbReference>
<evidence type="ECO:0000256" key="6">
    <source>
        <dbReference type="RuleBase" id="RU004468"/>
    </source>
</evidence>
<sequence length="516" mass="59265">MACNHFILLLFLALALTLPSITFAFTASVVDVSSLNRTSFPTGFVFGTASAAYQYEGAANEDGRGPSMWDEYTHKHPEKIKDKSTGDVAVDQYHRYKEDIEIMKNMNLDAYRFSISWSRILPKGKLSGGVNHDGIEYYHNLIDQLLVNGIQPYVTLFHWDIPQALQEYGGFLSPLIVKDFQDYAELCFEEFGDRVKHWITLNEPWSFSRGGYAIGGYAPGRCSEWLNPECLGGDSGTEPYVVSHYQLLSHAAAVQVYKEKYQEHQNGKIGITHVSHWFEPFSNSTSDKEAAQRALDFMYGWYMEPLTTGKYPESMRSLVGERLPEFTEKESKLLISSYDFLGLNYYTTYYAADAPKTKPHYETDCNANLSSTRHGVPIGSPTGSSWLYVYPKGIRELLLYTKEKYNNPVIYITENGVSELQETAQSLEKALEDKHRVDYYYHHLYYINSAIRDGVNIKGYFAWSLLDNFEWNDGYVVRFGIHYVDYNDGLKRHEKLSAKWFKNFLQKSQNKVTFNI</sequence>
<evidence type="ECO:0000256" key="4">
    <source>
        <dbReference type="PROSITE-ProRule" id="PRU10055"/>
    </source>
</evidence>
<keyword evidence="2 6" id="KW-0378">Hydrolase</keyword>
<dbReference type="PROSITE" id="PS00653">
    <property type="entry name" value="GLYCOSYL_HYDROL_F1_2"/>
    <property type="match status" value="1"/>
</dbReference>
<dbReference type="Gene3D" id="3.20.20.80">
    <property type="entry name" value="Glycosidases"/>
    <property type="match status" value="1"/>
</dbReference>
<evidence type="ECO:0000256" key="7">
    <source>
        <dbReference type="SAM" id="SignalP"/>
    </source>
</evidence>